<evidence type="ECO:0000256" key="1">
    <source>
        <dbReference type="SAM" id="Phobius"/>
    </source>
</evidence>
<proteinExistence type="predicted"/>
<name>K2MS90_TRYCR</name>
<organism evidence="3 4">
    <name type="scientific">Trypanosoma cruzi marinkellei</name>
    <dbReference type="NCBI Taxonomy" id="85056"/>
    <lineage>
        <taxon>Eukaryota</taxon>
        <taxon>Discoba</taxon>
        <taxon>Euglenozoa</taxon>
        <taxon>Kinetoplastea</taxon>
        <taxon>Metakinetoplastina</taxon>
        <taxon>Trypanosomatida</taxon>
        <taxon>Trypanosomatidae</taxon>
        <taxon>Trypanosoma</taxon>
        <taxon>Schizotrypanum</taxon>
    </lineage>
</organism>
<dbReference type="InterPro" id="IPR032269">
    <property type="entry name" value="DUF4833"/>
</dbReference>
<feature type="transmembrane region" description="Helical" evidence="1">
    <location>
        <begin position="6"/>
        <end position="24"/>
    </location>
</feature>
<gene>
    <name evidence="3" type="ORF">MOQ_001673</name>
</gene>
<accession>K2MS90</accession>
<evidence type="ECO:0000313" key="3">
    <source>
        <dbReference type="EMBL" id="EKF38123.1"/>
    </source>
</evidence>
<protein>
    <recommendedName>
        <fullName evidence="2">DUF4833 domain-containing protein</fullName>
    </recommendedName>
</protein>
<evidence type="ECO:0000313" key="4">
    <source>
        <dbReference type="Proteomes" id="UP000007350"/>
    </source>
</evidence>
<dbReference type="AlphaFoldDB" id="K2MS90"/>
<keyword evidence="1" id="KW-0812">Transmembrane</keyword>
<keyword evidence="1" id="KW-0472">Membrane</keyword>
<dbReference type="Proteomes" id="UP000007350">
    <property type="component" value="Unassembled WGS sequence"/>
</dbReference>
<keyword evidence="1" id="KW-1133">Transmembrane helix</keyword>
<feature type="domain" description="DUF4833" evidence="2">
    <location>
        <begin position="112"/>
        <end position="197"/>
    </location>
</feature>
<sequence length="323" mass="36237">MCSFFFFFPFLFFILTVLSCYHSADNSRRRNTSCRVRWAALFIIIIIIIIYIFFLLLPFVLQMGNPKDAISLAHTLYEQCKGDATSLNRVLRQRVSPRGNRFERDTPDTFLYIERSKNRNIVAYAVRLLDAVTQKTVSSGVGHSCIMDHSNPVHAYFIILESTKFEESQENGVMSEVKELNFIERRLAYGCSAKPICRTMSESMKEGIGPWLKQFDTHALTYVALPGHPLLLLLLPPLGGGTGNSTEVEGTGQTNSGDGNVQEATDTLAVLIGFVGGVLSVLQRVYVCSVEPKHFYQLPTVKYIEVFGVSLESGSDTYEKKET</sequence>
<reference evidence="3 4" key="1">
    <citation type="journal article" date="2012" name="BMC Genomics">
        <title>Comparative genomic analysis of human infective Trypanosoma cruzi lineages with the bat-restricted subspecies T. cruzi marinkellei.</title>
        <authorList>
            <person name="Franzen O."/>
            <person name="Talavera-Lopez C."/>
            <person name="Ochaya S."/>
            <person name="Butler C.E."/>
            <person name="Messenger L.A."/>
            <person name="Lewis M.D."/>
            <person name="Llewellyn M.S."/>
            <person name="Marinkelle C.J."/>
            <person name="Tyler K.M."/>
            <person name="Miles M.A."/>
            <person name="Andersson B."/>
        </authorList>
    </citation>
    <scope>NUCLEOTIDE SEQUENCE [LARGE SCALE GENOMIC DNA]</scope>
    <source>
        <strain evidence="3 4">B7</strain>
    </source>
</reference>
<feature type="transmembrane region" description="Helical" evidence="1">
    <location>
        <begin position="36"/>
        <end position="61"/>
    </location>
</feature>
<dbReference type="Pfam" id="PF16117">
    <property type="entry name" value="DUF4833"/>
    <property type="match status" value="1"/>
</dbReference>
<comment type="caution">
    <text evidence="3">The sequence shown here is derived from an EMBL/GenBank/DDBJ whole genome shotgun (WGS) entry which is preliminary data.</text>
</comment>
<evidence type="ECO:0000259" key="2">
    <source>
        <dbReference type="Pfam" id="PF16117"/>
    </source>
</evidence>
<dbReference type="OrthoDB" id="77762at2759"/>
<keyword evidence="4" id="KW-1185">Reference proteome</keyword>
<dbReference type="EMBL" id="AHKC01007532">
    <property type="protein sequence ID" value="EKF38123.1"/>
    <property type="molecule type" value="Genomic_DNA"/>
</dbReference>